<dbReference type="OrthoDB" id="9780943at2"/>
<dbReference type="InterPro" id="IPR005064">
    <property type="entry name" value="BUG"/>
</dbReference>
<dbReference type="RefSeq" id="WP_160888092.1">
    <property type="nucleotide sequence ID" value="NZ_WURB01000032.1"/>
</dbReference>
<protein>
    <recommendedName>
        <fullName evidence="4">Tripartite tricarboxylate transporter family receptor</fullName>
    </recommendedName>
</protein>
<evidence type="ECO:0000256" key="1">
    <source>
        <dbReference type="ARBA" id="ARBA00006987"/>
    </source>
</evidence>
<evidence type="ECO:0000313" key="3">
    <source>
        <dbReference type="Proteomes" id="UP000436483"/>
    </source>
</evidence>
<reference evidence="2 3" key="1">
    <citation type="submission" date="2019-12" db="EMBL/GenBank/DDBJ databases">
        <authorList>
            <person name="Yuan C.-G."/>
        </authorList>
    </citation>
    <scope>NUCLEOTIDE SEQUENCE [LARGE SCALE GENOMIC DNA]</scope>
    <source>
        <strain evidence="2 3">KCTC 23863</strain>
    </source>
</reference>
<dbReference type="EMBL" id="WURB01000032">
    <property type="protein sequence ID" value="MXQ14365.1"/>
    <property type="molecule type" value="Genomic_DNA"/>
</dbReference>
<gene>
    <name evidence="2" type="ORF">GR328_23515</name>
</gene>
<organism evidence="2 3">
    <name type="scientific">Microvirga makkahensis</name>
    <dbReference type="NCBI Taxonomy" id="1128670"/>
    <lineage>
        <taxon>Bacteria</taxon>
        <taxon>Pseudomonadati</taxon>
        <taxon>Pseudomonadota</taxon>
        <taxon>Alphaproteobacteria</taxon>
        <taxon>Hyphomicrobiales</taxon>
        <taxon>Methylobacteriaceae</taxon>
        <taxon>Microvirga</taxon>
    </lineage>
</organism>
<evidence type="ECO:0008006" key="4">
    <source>
        <dbReference type="Google" id="ProtNLM"/>
    </source>
</evidence>
<dbReference type="PANTHER" id="PTHR42928:SF3">
    <property type="entry name" value="UPF0065 PROTEIN YFLP"/>
    <property type="match status" value="1"/>
</dbReference>
<dbReference type="AlphaFoldDB" id="A0A7X3MWR1"/>
<reference evidence="2 3" key="2">
    <citation type="submission" date="2020-01" db="EMBL/GenBank/DDBJ databases">
        <title>Microvirga sp. nov., an arsenate reduction bacterium isolated from Tibet hotspring sediments.</title>
        <authorList>
            <person name="Xian W.-D."/>
            <person name="Li W.-J."/>
        </authorList>
    </citation>
    <scope>NUCLEOTIDE SEQUENCE [LARGE SCALE GENOMIC DNA]</scope>
    <source>
        <strain evidence="2 3">KCTC 23863</strain>
    </source>
</reference>
<keyword evidence="3" id="KW-1185">Reference proteome</keyword>
<proteinExistence type="inferred from homology"/>
<comment type="similarity">
    <text evidence="1">Belongs to the UPF0065 (bug) family.</text>
</comment>
<dbReference type="Proteomes" id="UP000436483">
    <property type="component" value="Unassembled WGS sequence"/>
</dbReference>
<dbReference type="PANTHER" id="PTHR42928">
    <property type="entry name" value="TRICARBOXYLATE-BINDING PROTEIN"/>
    <property type="match status" value="1"/>
</dbReference>
<dbReference type="Gene3D" id="3.40.190.10">
    <property type="entry name" value="Periplasmic binding protein-like II"/>
    <property type="match status" value="1"/>
</dbReference>
<accession>A0A7X3MWR1</accession>
<name>A0A7X3MWR1_9HYPH</name>
<sequence>MITKNFGADPTKTNYIAFSGSGESLGALLGGKVTAGINSLGEFMSQIEAGKLRLLAVSSPERLPGVEAPP</sequence>
<evidence type="ECO:0000313" key="2">
    <source>
        <dbReference type="EMBL" id="MXQ14365.1"/>
    </source>
</evidence>
<comment type="caution">
    <text evidence="2">The sequence shown here is derived from an EMBL/GenBank/DDBJ whole genome shotgun (WGS) entry which is preliminary data.</text>
</comment>
<dbReference type="Pfam" id="PF03401">
    <property type="entry name" value="TctC"/>
    <property type="match status" value="1"/>
</dbReference>